<dbReference type="AlphaFoldDB" id="A0A0L0SYZ3"/>
<feature type="transmembrane region" description="Helical" evidence="6">
    <location>
        <begin position="126"/>
        <end position="145"/>
    </location>
</feature>
<evidence type="ECO:0000256" key="4">
    <source>
        <dbReference type="ARBA" id="ARBA00023136"/>
    </source>
</evidence>
<evidence type="ECO:0000313" key="7">
    <source>
        <dbReference type="EMBL" id="KNE67625.1"/>
    </source>
</evidence>
<keyword evidence="2 6" id="KW-0812">Transmembrane</keyword>
<reference evidence="8" key="2">
    <citation type="submission" date="2009-11" db="EMBL/GenBank/DDBJ databases">
        <title>The Genome Sequence of Allomyces macrogynus strain ATCC 38327.</title>
        <authorList>
            <consortium name="The Broad Institute Genome Sequencing Platform"/>
            <person name="Russ C."/>
            <person name="Cuomo C."/>
            <person name="Shea T."/>
            <person name="Young S.K."/>
            <person name="Zeng Q."/>
            <person name="Koehrsen M."/>
            <person name="Haas B."/>
            <person name="Borodovsky M."/>
            <person name="Guigo R."/>
            <person name="Alvarado L."/>
            <person name="Berlin A."/>
            <person name="Borenstein D."/>
            <person name="Chen Z."/>
            <person name="Engels R."/>
            <person name="Freedman E."/>
            <person name="Gellesch M."/>
            <person name="Goldberg J."/>
            <person name="Griggs A."/>
            <person name="Gujja S."/>
            <person name="Heiman D."/>
            <person name="Hepburn T."/>
            <person name="Howarth C."/>
            <person name="Jen D."/>
            <person name="Larson L."/>
            <person name="Lewis B."/>
            <person name="Mehta T."/>
            <person name="Park D."/>
            <person name="Pearson M."/>
            <person name="Roberts A."/>
            <person name="Saif S."/>
            <person name="Shenoy N."/>
            <person name="Sisk P."/>
            <person name="Stolte C."/>
            <person name="Sykes S."/>
            <person name="Walk T."/>
            <person name="White J."/>
            <person name="Yandava C."/>
            <person name="Burger G."/>
            <person name="Gray M.W."/>
            <person name="Holland P.W.H."/>
            <person name="King N."/>
            <person name="Lang F.B.F."/>
            <person name="Roger A.J."/>
            <person name="Ruiz-Trillo I."/>
            <person name="Lander E."/>
            <person name="Nusbaum C."/>
        </authorList>
    </citation>
    <scope>NUCLEOTIDE SEQUENCE [LARGE SCALE GENOMIC DNA]</scope>
    <source>
        <strain evidence="8">ATCC 38327</strain>
    </source>
</reference>
<dbReference type="PANTHER" id="PTHR12570">
    <property type="match status" value="1"/>
</dbReference>
<dbReference type="VEuPathDB" id="FungiDB:AMAG_12078"/>
<feature type="transmembrane region" description="Helical" evidence="6">
    <location>
        <begin position="255"/>
        <end position="273"/>
    </location>
</feature>
<feature type="transmembrane region" description="Helical" evidence="6">
    <location>
        <begin position="99"/>
        <end position="120"/>
    </location>
</feature>
<feature type="transmembrane region" description="Helical" evidence="6">
    <location>
        <begin position="192"/>
        <end position="210"/>
    </location>
</feature>
<feature type="transmembrane region" description="Helical" evidence="6">
    <location>
        <begin position="285"/>
        <end position="306"/>
    </location>
</feature>
<feature type="transmembrane region" description="Helical" evidence="6">
    <location>
        <begin position="154"/>
        <end position="172"/>
    </location>
</feature>
<evidence type="ECO:0000256" key="6">
    <source>
        <dbReference type="SAM" id="Phobius"/>
    </source>
</evidence>
<evidence type="ECO:0000313" key="8">
    <source>
        <dbReference type="Proteomes" id="UP000054350"/>
    </source>
</evidence>
<protein>
    <recommendedName>
        <fullName evidence="9">Magnesium transporter NIPA-domain-containing protein</fullName>
    </recommendedName>
</protein>
<comment type="subcellular location">
    <subcellularLocation>
        <location evidence="1">Membrane</location>
        <topology evidence="1">Multi-pass membrane protein</topology>
    </subcellularLocation>
</comment>
<name>A0A0L0SYZ3_ALLM3</name>
<evidence type="ECO:0000256" key="3">
    <source>
        <dbReference type="ARBA" id="ARBA00022989"/>
    </source>
</evidence>
<keyword evidence="8" id="KW-1185">Reference proteome</keyword>
<feature type="transmembrane region" description="Helical" evidence="6">
    <location>
        <begin position="12"/>
        <end position="32"/>
    </location>
</feature>
<keyword evidence="4 6" id="KW-0472">Membrane</keyword>
<keyword evidence="3 6" id="KW-1133">Transmembrane helix</keyword>
<dbReference type="EMBL" id="GG745353">
    <property type="protein sequence ID" value="KNE67625.1"/>
    <property type="molecule type" value="Genomic_DNA"/>
</dbReference>
<evidence type="ECO:0000256" key="2">
    <source>
        <dbReference type="ARBA" id="ARBA00022692"/>
    </source>
</evidence>
<feature type="region of interest" description="Disordered" evidence="5">
    <location>
        <begin position="348"/>
        <end position="388"/>
    </location>
</feature>
<dbReference type="eggNOG" id="KOG2922">
    <property type="taxonomic scope" value="Eukaryota"/>
</dbReference>
<gene>
    <name evidence="7" type="ORF">AMAG_12078</name>
</gene>
<dbReference type="STRING" id="578462.A0A0L0SYZ3"/>
<dbReference type="GO" id="GO:0015095">
    <property type="term" value="F:magnesium ion transmembrane transporter activity"/>
    <property type="evidence" value="ECO:0007669"/>
    <property type="project" value="InterPro"/>
</dbReference>
<proteinExistence type="predicted"/>
<evidence type="ECO:0000256" key="1">
    <source>
        <dbReference type="ARBA" id="ARBA00004141"/>
    </source>
</evidence>
<organism evidence="7 8">
    <name type="scientific">Allomyces macrogynus (strain ATCC 38327)</name>
    <name type="common">Allomyces javanicus var. macrogynus</name>
    <dbReference type="NCBI Taxonomy" id="578462"/>
    <lineage>
        <taxon>Eukaryota</taxon>
        <taxon>Fungi</taxon>
        <taxon>Fungi incertae sedis</taxon>
        <taxon>Blastocladiomycota</taxon>
        <taxon>Blastocladiomycetes</taxon>
        <taxon>Blastocladiales</taxon>
        <taxon>Blastocladiaceae</taxon>
        <taxon>Allomyces</taxon>
    </lineage>
</organism>
<feature type="transmembrane region" description="Helical" evidence="6">
    <location>
        <begin position="312"/>
        <end position="334"/>
    </location>
</feature>
<accession>A0A0L0SYZ3</accession>
<reference evidence="7 8" key="1">
    <citation type="submission" date="2009-11" db="EMBL/GenBank/DDBJ databases">
        <title>Annotation of Allomyces macrogynus ATCC 38327.</title>
        <authorList>
            <consortium name="The Broad Institute Genome Sequencing Platform"/>
            <person name="Russ C."/>
            <person name="Cuomo C."/>
            <person name="Burger G."/>
            <person name="Gray M.W."/>
            <person name="Holland P.W.H."/>
            <person name="King N."/>
            <person name="Lang F.B.F."/>
            <person name="Roger A.J."/>
            <person name="Ruiz-Trillo I."/>
            <person name="Young S.K."/>
            <person name="Zeng Q."/>
            <person name="Gargeya S."/>
            <person name="Fitzgerald M."/>
            <person name="Haas B."/>
            <person name="Abouelleil A."/>
            <person name="Alvarado L."/>
            <person name="Arachchi H.M."/>
            <person name="Berlin A."/>
            <person name="Chapman S.B."/>
            <person name="Gearin G."/>
            <person name="Goldberg J."/>
            <person name="Griggs A."/>
            <person name="Gujja S."/>
            <person name="Hansen M."/>
            <person name="Heiman D."/>
            <person name="Howarth C."/>
            <person name="Larimer J."/>
            <person name="Lui A."/>
            <person name="MacDonald P.J.P."/>
            <person name="McCowen C."/>
            <person name="Montmayeur A."/>
            <person name="Murphy C."/>
            <person name="Neiman D."/>
            <person name="Pearson M."/>
            <person name="Priest M."/>
            <person name="Roberts A."/>
            <person name="Saif S."/>
            <person name="Shea T."/>
            <person name="Sisk P."/>
            <person name="Stolte C."/>
            <person name="Sykes S."/>
            <person name="Wortman J."/>
            <person name="Nusbaum C."/>
            <person name="Birren B."/>
        </authorList>
    </citation>
    <scope>NUCLEOTIDE SEQUENCE [LARGE SCALE GENOMIC DNA]</scope>
    <source>
        <strain evidence="7 8">ATCC 38327</strain>
    </source>
</reference>
<evidence type="ECO:0008006" key="9">
    <source>
        <dbReference type="Google" id="ProtNLM"/>
    </source>
</evidence>
<dbReference type="SUPFAM" id="SSF103481">
    <property type="entry name" value="Multidrug resistance efflux transporter EmrE"/>
    <property type="match status" value="1"/>
</dbReference>
<dbReference type="PANTHER" id="PTHR12570:SF65">
    <property type="entry name" value="MAGNESIUM TRANSPORTER NIPA9-RELATED"/>
    <property type="match status" value="1"/>
</dbReference>
<feature type="transmembrane region" description="Helical" evidence="6">
    <location>
        <begin position="222"/>
        <end position="243"/>
    </location>
</feature>
<dbReference type="InterPro" id="IPR008521">
    <property type="entry name" value="Mg_trans_NIPA"/>
</dbReference>
<dbReference type="Proteomes" id="UP000054350">
    <property type="component" value="Unassembled WGS sequence"/>
</dbReference>
<evidence type="ECO:0000256" key="5">
    <source>
        <dbReference type="SAM" id="MobiDB-lite"/>
    </source>
</evidence>
<sequence length="388" mass="41316">MLDLDAVVGHPATIGVAMAVVGNLAISAALNIQKYAHLRGRLVQAPHSPVSAHAPLLAPSSPRMRRTPVDLERGGWDLDRGPPPPTDGATIADYTSQPLWWAGVVLMLLGETGNFMAYGFAPASVIAPLGTVTLVSNAIIAPTCLGETFRRRDLVGMILAVVGTVLIVTSSKSTDVPLDPAGLLEAILTSRFLAYVAVTTSLLALLFRLYSKYHKKTVFVDLSLVAIFGGWTVISTKAISTLLNATQFQIFTFPIFYPLLVIMIGTGILQIKYLNLALIQFDATVVIPTQYVLFTLSAILGSAALYDDFDDRAAGSVVTFVCACLATFLGVFLIGSRRHNDPAVVPAGSEYSAGDSEDEDEGLAHANYRGAGSDSGILVHPSDDQAWR</sequence>
<dbReference type="GO" id="GO:0016020">
    <property type="term" value="C:membrane"/>
    <property type="evidence" value="ECO:0007669"/>
    <property type="project" value="UniProtKB-SubCell"/>
</dbReference>
<dbReference type="Pfam" id="PF05653">
    <property type="entry name" value="Mg_trans_NIPA"/>
    <property type="match status" value="1"/>
</dbReference>
<dbReference type="OrthoDB" id="165382at2759"/>
<dbReference type="InterPro" id="IPR037185">
    <property type="entry name" value="EmrE-like"/>
</dbReference>